<organism evidence="3 4">
    <name type="scientific">Euroglyphus maynei</name>
    <name type="common">Mayne's house dust mite</name>
    <dbReference type="NCBI Taxonomy" id="6958"/>
    <lineage>
        <taxon>Eukaryota</taxon>
        <taxon>Metazoa</taxon>
        <taxon>Ecdysozoa</taxon>
        <taxon>Arthropoda</taxon>
        <taxon>Chelicerata</taxon>
        <taxon>Arachnida</taxon>
        <taxon>Acari</taxon>
        <taxon>Acariformes</taxon>
        <taxon>Sarcoptiformes</taxon>
        <taxon>Astigmata</taxon>
        <taxon>Psoroptidia</taxon>
        <taxon>Analgoidea</taxon>
        <taxon>Pyroglyphidae</taxon>
        <taxon>Pyroglyphinae</taxon>
        <taxon>Euroglyphus</taxon>
    </lineage>
</organism>
<dbReference type="AlphaFoldDB" id="A0A1Y3BQ16"/>
<gene>
    <name evidence="3" type="ORF">BLA29_007625</name>
</gene>
<dbReference type="EMBL" id="MUJZ01014635">
    <property type="protein sequence ID" value="OTF81235.1"/>
    <property type="molecule type" value="Genomic_DNA"/>
</dbReference>
<keyword evidence="1" id="KW-0344">Guanine-nucleotide releasing factor</keyword>
<dbReference type="Gene3D" id="1.20.58.60">
    <property type="match status" value="1"/>
</dbReference>
<dbReference type="CDD" id="cd00176">
    <property type="entry name" value="SPEC"/>
    <property type="match status" value="1"/>
</dbReference>
<proteinExistence type="predicted"/>
<evidence type="ECO:0000313" key="3">
    <source>
        <dbReference type="EMBL" id="OTF81235.1"/>
    </source>
</evidence>
<dbReference type="Pfam" id="PF00435">
    <property type="entry name" value="Spectrin"/>
    <property type="match status" value="1"/>
</dbReference>
<dbReference type="GO" id="GO:0005085">
    <property type="term" value="F:guanyl-nucleotide exchange factor activity"/>
    <property type="evidence" value="ECO:0007669"/>
    <property type="project" value="UniProtKB-KW"/>
</dbReference>
<dbReference type="GO" id="GO:0019898">
    <property type="term" value="C:extrinsic component of membrane"/>
    <property type="evidence" value="ECO:0007669"/>
    <property type="project" value="TreeGrafter"/>
</dbReference>
<dbReference type="InterPro" id="IPR018159">
    <property type="entry name" value="Spectrin/alpha-actinin"/>
</dbReference>
<dbReference type="InterPro" id="IPR002017">
    <property type="entry name" value="Spectrin_repeat"/>
</dbReference>
<dbReference type="PANTHER" id="PTHR22826:SF106">
    <property type="entry name" value="TRIO, ISOFORM A"/>
    <property type="match status" value="1"/>
</dbReference>
<dbReference type="SMART" id="SM00150">
    <property type="entry name" value="SPEC"/>
    <property type="match status" value="1"/>
</dbReference>
<dbReference type="OrthoDB" id="10256089at2759"/>
<dbReference type="PANTHER" id="PTHR22826">
    <property type="entry name" value="RHO GUANINE EXCHANGE FACTOR-RELATED"/>
    <property type="match status" value="1"/>
</dbReference>
<feature type="non-terminal residue" evidence="3">
    <location>
        <position position="1"/>
    </location>
</feature>
<dbReference type="Proteomes" id="UP000194236">
    <property type="component" value="Unassembled WGS sequence"/>
</dbReference>
<dbReference type="GO" id="GO:0005737">
    <property type="term" value="C:cytoplasm"/>
    <property type="evidence" value="ECO:0007669"/>
    <property type="project" value="TreeGrafter"/>
</dbReference>
<reference evidence="3 4" key="1">
    <citation type="submission" date="2017-03" db="EMBL/GenBank/DDBJ databases">
        <title>Genome Survey of Euroglyphus maynei.</title>
        <authorList>
            <person name="Arlian L.G."/>
            <person name="Morgan M.S."/>
            <person name="Rider S.D."/>
        </authorList>
    </citation>
    <scope>NUCLEOTIDE SEQUENCE [LARGE SCALE GENOMIC DNA]</scope>
    <source>
        <strain evidence="3">Arlian Lab</strain>
        <tissue evidence="3">Whole body</tissue>
    </source>
</reference>
<accession>A0A1Y3BQ16</accession>
<dbReference type="GO" id="GO:0007411">
    <property type="term" value="P:axon guidance"/>
    <property type="evidence" value="ECO:0007669"/>
    <property type="project" value="TreeGrafter"/>
</dbReference>
<sequence>QQQQQQQQSQQFPPSTITLADLQQYESKLAATNEKFTQLQTIIFESIHYGQELDQLLESSSFRLIVNKANEQTGHDLVKKITTFLNEKIIDIEDIYEVRRKQLEQMIQFGHFQLNAEQIFNWIRNGDSMLKSSFYIPTSLKTAENLRSDHEQFQDAIEKTHCRAIYLHQKADSLIQCGHYNSAAIEQISNELSKRWQNLMTHAEDRHKLVLASINFFKTIEQVCSVVSSLQNEYKHDEDFCGASRLSTITMETIRNLDNSDEYALSCQISKHHEQKEAFLKACTHARRNAENFLKYIQRCIQYYSNQNYPNQTYTNAENRIKTIMDDLLTQENRVLEYWAEKKKRLDHCKQYILVEHS</sequence>
<feature type="domain" description="Kalirin/TRIO-like spectrin repeats" evidence="2">
    <location>
        <begin position="11"/>
        <end position="95"/>
    </location>
</feature>
<dbReference type="FunFam" id="1.20.58.60:FF:000023">
    <property type="entry name" value="Kalirin RhoGEF kinase b"/>
    <property type="match status" value="1"/>
</dbReference>
<dbReference type="SUPFAM" id="SSF46966">
    <property type="entry name" value="Spectrin repeat"/>
    <property type="match status" value="1"/>
</dbReference>
<dbReference type="Pfam" id="PF23323">
    <property type="entry name" value="Spectrin_6"/>
    <property type="match status" value="1"/>
</dbReference>
<feature type="non-terminal residue" evidence="3">
    <location>
        <position position="358"/>
    </location>
</feature>
<comment type="caution">
    <text evidence="3">The sequence shown here is derived from an EMBL/GenBank/DDBJ whole genome shotgun (WGS) entry which is preliminary data.</text>
</comment>
<dbReference type="InterPro" id="IPR058918">
    <property type="entry name" value="KALRN/TRIO-like_spectrin"/>
</dbReference>
<evidence type="ECO:0000256" key="1">
    <source>
        <dbReference type="ARBA" id="ARBA00022658"/>
    </source>
</evidence>
<dbReference type="InterPro" id="IPR051336">
    <property type="entry name" value="RhoGEF_Guanine_NuclExch_SF"/>
</dbReference>
<evidence type="ECO:0000313" key="4">
    <source>
        <dbReference type="Proteomes" id="UP000194236"/>
    </source>
</evidence>
<name>A0A1Y3BQ16_EURMA</name>
<evidence type="ECO:0000259" key="2">
    <source>
        <dbReference type="Pfam" id="PF23323"/>
    </source>
</evidence>
<protein>
    <submittedName>
        <fullName evidence="3">Divergent CRAL/TRIO, RhoGEF and Spectrin repeat containing protein</fullName>
    </submittedName>
</protein>
<keyword evidence="4" id="KW-1185">Reference proteome</keyword>